<dbReference type="GO" id="GO:0051479">
    <property type="term" value="P:mannosylglycerate biosynthetic process"/>
    <property type="evidence" value="ECO:0007669"/>
    <property type="project" value="InterPro"/>
</dbReference>
<organism evidence="4 5">
    <name type="scientific">Hydrococcus rivularis NIES-593</name>
    <dbReference type="NCBI Taxonomy" id="1921803"/>
    <lineage>
        <taxon>Bacteria</taxon>
        <taxon>Bacillati</taxon>
        <taxon>Cyanobacteriota</taxon>
        <taxon>Cyanophyceae</taxon>
        <taxon>Pleurocapsales</taxon>
        <taxon>Hydrococcaceae</taxon>
        <taxon>Hydrococcus</taxon>
    </lineage>
</organism>
<evidence type="ECO:0000256" key="1">
    <source>
        <dbReference type="ARBA" id="ARBA00022723"/>
    </source>
</evidence>
<dbReference type="AlphaFoldDB" id="A0A1U7H7P2"/>
<dbReference type="SFLD" id="SFLDG01140">
    <property type="entry name" value="C2.B:_Phosphomannomutase_and_P"/>
    <property type="match status" value="1"/>
</dbReference>
<comment type="caution">
    <text evidence="4">The sequence shown here is derived from an EMBL/GenBank/DDBJ whole genome shotgun (WGS) entry which is preliminary data.</text>
</comment>
<dbReference type="PROSITE" id="PS01228">
    <property type="entry name" value="COF_1"/>
    <property type="match status" value="1"/>
</dbReference>
<dbReference type="SUPFAM" id="SSF56784">
    <property type="entry name" value="HAD-like"/>
    <property type="match status" value="1"/>
</dbReference>
<accession>A0A1U7H7P2</accession>
<evidence type="ECO:0000313" key="4">
    <source>
        <dbReference type="EMBL" id="OKH18535.1"/>
    </source>
</evidence>
<sequence length="272" mass="29574">MAIIIFTDLDGTLLNQDDYRCDAALPVLKELQAKQIPVIPVTSKTRQEVETLRQELNLGDPFIVENGSAVFVPLDSKQFVLSAKIEREGYQLELLGCTYAQARQGLAAVATMLGERLRGFGDLSEQEIGQLTGLSEQEVKRAKAREFTEPFLTPDRVSQQQLQQAVEAKGFQVVVGDRFSHLIGSGAGKGKAVRWLVRHYRSPKAEEKLITVGLGNSPNDLAMLEAVDVPIVVPSAKAPHPGLMGRGWQVASAPGCQGWANAVVSVCDRLLA</sequence>
<dbReference type="EMBL" id="MRCB01000049">
    <property type="protein sequence ID" value="OKH18535.1"/>
    <property type="molecule type" value="Genomic_DNA"/>
</dbReference>
<dbReference type="InterPro" id="IPR023214">
    <property type="entry name" value="HAD_sf"/>
</dbReference>
<dbReference type="PANTHER" id="PTHR10000:SF8">
    <property type="entry name" value="HAD SUPERFAMILY HYDROLASE-LIKE, TYPE 3"/>
    <property type="match status" value="1"/>
</dbReference>
<reference evidence="4 5" key="1">
    <citation type="submission" date="2016-11" db="EMBL/GenBank/DDBJ databases">
        <title>Draft Genome Sequences of Nine Cyanobacterial Strains from Diverse Habitats.</title>
        <authorList>
            <person name="Zhu T."/>
            <person name="Hou S."/>
            <person name="Lu X."/>
            <person name="Hess W.R."/>
        </authorList>
    </citation>
    <scope>NUCLEOTIDE SEQUENCE [LARGE SCALE GENOMIC DNA]</scope>
    <source>
        <strain evidence="4 5">NIES-593</strain>
    </source>
</reference>
<name>A0A1U7H7P2_9CYAN</name>
<dbReference type="Gene3D" id="3.40.50.1000">
    <property type="entry name" value="HAD superfamily/HAD-like"/>
    <property type="match status" value="1"/>
</dbReference>
<evidence type="ECO:0000256" key="2">
    <source>
        <dbReference type="ARBA" id="ARBA00022801"/>
    </source>
</evidence>
<gene>
    <name evidence="4" type="ORF">NIES593_21980</name>
</gene>
<dbReference type="GO" id="GO:0000287">
    <property type="term" value="F:magnesium ion binding"/>
    <property type="evidence" value="ECO:0007669"/>
    <property type="project" value="TreeGrafter"/>
</dbReference>
<dbReference type="Pfam" id="PF08282">
    <property type="entry name" value="Hydrolase_3"/>
    <property type="match status" value="1"/>
</dbReference>
<dbReference type="STRING" id="1921803.NIES593_21980"/>
<keyword evidence="5" id="KW-1185">Reference proteome</keyword>
<dbReference type="NCBIfam" id="TIGR01484">
    <property type="entry name" value="HAD-SF-IIB"/>
    <property type="match status" value="1"/>
</dbReference>
<dbReference type="GO" id="GO:0050531">
    <property type="term" value="F:mannosyl-3-phosphoglycerate phosphatase activity"/>
    <property type="evidence" value="ECO:0007669"/>
    <property type="project" value="InterPro"/>
</dbReference>
<dbReference type="InterPro" id="IPR006379">
    <property type="entry name" value="HAD-SF_hydro_IIB"/>
</dbReference>
<dbReference type="InterPro" id="IPR006381">
    <property type="entry name" value="HAD-SF-IIB-MPGP"/>
</dbReference>
<dbReference type="Proteomes" id="UP000186868">
    <property type="component" value="Unassembled WGS sequence"/>
</dbReference>
<dbReference type="PANTHER" id="PTHR10000">
    <property type="entry name" value="PHOSPHOSERINE PHOSPHATASE"/>
    <property type="match status" value="1"/>
</dbReference>
<protein>
    <submittedName>
        <fullName evidence="4">Haloacid dehalogenase</fullName>
    </submittedName>
</protein>
<dbReference type="SFLD" id="SFLDS00003">
    <property type="entry name" value="Haloacid_Dehalogenase"/>
    <property type="match status" value="1"/>
</dbReference>
<evidence type="ECO:0000256" key="3">
    <source>
        <dbReference type="ARBA" id="ARBA00022842"/>
    </source>
</evidence>
<dbReference type="Gene3D" id="3.30.980.20">
    <property type="entry name" value="Putative mannosyl-3-phosphoglycerate phosphatase, domain 2"/>
    <property type="match status" value="1"/>
</dbReference>
<dbReference type="GO" id="GO:0005829">
    <property type="term" value="C:cytosol"/>
    <property type="evidence" value="ECO:0007669"/>
    <property type="project" value="TreeGrafter"/>
</dbReference>
<dbReference type="SFLD" id="SFLDG01142">
    <property type="entry name" value="C2.B.2:_Mannosyl-3-phosphoglyc"/>
    <property type="match status" value="1"/>
</dbReference>
<dbReference type="InterPro" id="IPR036412">
    <property type="entry name" value="HAD-like_sf"/>
</dbReference>
<dbReference type="NCBIfam" id="TIGR01486">
    <property type="entry name" value="HAD-SF-IIB-MPGP"/>
    <property type="match status" value="1"/>
</dbReference>
<keyword evidence="2" id="KW-0378">Hydrolase</keyword>
<proteinExistence type="predicted"/>
<evidence type="ECO:0000313" key="5">
    <source>
        <dbReference type="Proteomes" id="UP000186868"/>
    </source>
</evidence>
<keyword evidence="3" id="KW-0460">Magnesium</keyword>
<keyword evidence="1" id="KW-0479">Metal-binding</keyword>